<evidence type="ECO:0000313" key="3">
    <source>
        <dbReference type="EMBL" id="NMQ27098.1"/>
    </source>
</evidence>
<name>A0ABX1TV39_9PROT</name>
<dbReference type="NCBIfam" id="NF001924">
    <property type="entry name" value="PRK00702.1"/>
    <property type="match status" value="1"/>
</dbReference>
<evidence type="ECO:0000256" key="2">
    <source>
        <dbReference type="HAMAP-Rule" id="MF_00170"/>
    </source>
</evidence>
<dbReference type="PANTHER" id="PTHR11934">
    <property type="entry name" value="RIBOSE-5-PHOSPHATE ISOMERASE"/>
    <property type="match status" value="1"/>
</dbReference>
<evidence type="ECO:0000313" key="4">
    <source>
        <dbReference type="Proteomes" id="UP000749010"/>
    </source>
</evidence>
<comment type="catalytic activity">
    <reaction evidence="2">
        <text>aldehydo-D-ribose 5-phosphate = D-ribulose 5-phosphate</text>
        <dbReference type="Rhea" id="RHEA:14657"/>
        <dbReference type="ChEBI" id="CHEBI:58121"/>
        <dbReference type="ChEBI" id="CHEBI:58273"/>
        <dbReference type="EC" id="5.3.1.6"/>
    </reaction>
</comment>
<feature type="binding site" evidence="2">
    <location>
        <begin position="94"/>
        <end position="97"/>
    </location>
    <ligand>
        <name>substrate</name>
    </ligand>
</feature>
<accession>A0ABX1TV39</accession>
<feature type="binding site" evidence="2">
    <location>
        <begin position="28"/>
        <end position="31"/>
    </location>
    <ligand>
        <name>substrate</name>
    </ligand>
</feature>
<keyword evidence="1 2" id="KW-0413">Isomerase</keyword>
<feature type="active site" description="Proton acceptor" evidence="2">
    <location>
        <position position="103"/>
    </location>
</feature>
<comment type="function">
    <text evidence="2">Catalyzes the reversible conversion of ribose-5-phosphate to ribulose 5-phosphate.</text>
</comment>
<comment type="similarity">
    <text evidence="2">Belongs to the ribose 5-phosphate isomerase family.</text>
</comment>
<dbReference type="SUPFAM" id="SSF100950">
    <property type="entry name" value="NagB/RpiA/CoA transferase-like"/>
    <property type="match status" value="1"/>
</dbReference>
<organism evidence="3 4">
    <name type="scientific">Candidatus Accumulibacter phosphatis</name>
    <dbReference type="NCBI Taxonomy" id="327160"/>
    <lineage>
        <taxon>Bacteria</taxon>
        <taxon>Pseudomonadati</taxon>
        <taxon>Pseudomonadota</taxon>
        <taxon>Betaproteobacteria</taxon>
        <taxon>Candidatus Accumulibacter</taxon>
    </lineage>
</organism>
<dbReference type="CDD" id="cd01398">
    <property type="entry name" value="RPI_A"/>
    <property type="match status" value="1"/>
</dbReference>
<sequence>MTQDELKKAVARAALAYLVDGEIVGVGTGSTANCFIDELARIQHRIRGAVASSEASRQRLEGHGIPVFDLDKVDAIPVYVDGADEINAALQMIKGGGGALTREKIVAAVATKFVCIADGSKLVAVLGQFPLPVEVIPMALGHVRRQLAAIGGTPTLREGFVTDNGNLIVDVKGLAIVDATALEARINQIVGVVSNGLFAQRPADVCLLATANGVQTLTAN</sequence>
<gene>
    <name evidence="2 3" type="primary">rpiA</name>
    <name evidence="3" type="ORF">E4Q23_04605</name>
</gene>
<evidence type="ECO:0000256" key="1">
    <source>
        <dbReference type="ARBA" id="ARBA00023235"/>
    </source>
</evidence>
<dbReference type="Proteomes" id="UP000749010">
    <property type="component" value="Unassembled WGS sequence"/>
</dbReference>
<dbReference type="InterPro" id="IPR004788">
    <property type="entry name" value="Ribose5P_isomerase_type_A"/>
</dbReference>
<feature type="binding site" evidence="2">
    <location>
        <begin position="81"/>
        <end position="84"/>
    </location>
    <ligand>
        <name>substrate</name>
    </ligand>
</feature>
<dbReference type="Gene3D" id="3.30.70.260">
    <property type="match status" value="1"/>
</dbReference>
<dbReference type="EMBL" id="SPMY01000012">
    <property type="protein sequence ID" value="NMQ27098.1"/>
    <property type="molecule type" value="Genomic_DNA"/>
</dbReference>
<dbReference type="RefSeq" id="WP_169065562.1">
    <property type="nucleotide sequence ID" value="NZ_SPMY01000012.1"/>
</dbReference>
<dbReference type="InterPro" id="IPR037171">
    <property type="entry name" value="NagB/RpiA_transferase-like"/>
</dbReference>
<dbReference type="Gene3D" id="3.40.50.1360">
    <property type="match status" value="1"/>
</dbReference>
<comment type="subunit">
    <text evidence="2">Homodimer.</text>
</comment>
<dbReference type="SUPFAM" id="SSF75445">
    <property type="entry name" value="D-ribose-5-phosphate isomerase (RpiA), lid domain"/>
    <property type="match status" value="1"/>
</dbReference>
<dbReference type="PANTHER" id="PTHR11934:SF0">
    <property type="entry name" value="RIBOSE-5-PHOSPHATE ISOMERASE"/>
    <property type="match status" value="1"/>
</dbReference>
<dbReference type="InterPro" id="IPR020672">
    <property type="entry name" value="Ribose5P_isomerase_typA_subgr"/>
</dbReference>
<comment type="pathway">
    <text evidence="2">Carbohydrate degradation; pentose phosphate pathway; D-ribose 5-phosphate from D-ribulose 5-phosphate (non-oxidative stage): step 1/1.</text>
</comment>
<keyword evidence="4" id="KW-1185">Reference proteome</keyword>
<feature type="binding site" evidence="2">
    <location>
        <position position="121"/>
    </location>
    <ligand>
        <name>substrate</name>
    </ligand>
</feature>
<dbReference type="GO" id="GO:0004751">
    <property type="term" value="F:ribose-5-phosphate isomerase activity"/>
    <property type="evidence" value="ECO:0007669"/>
    <property type="project" value="UniProtKB-EC"/>
</dbReference>
<dbReference type="Pfam" id="PF06026">
    <property type="entry name" value="Rib_5-P_isom_A"/>
    <property type="match status" value="1"/>
</dbReference>
<reference evidence="3 4" key="1">
    <citation type="submission" date="2019-03" db="EMBL/GenBank/DDBJ databases">
        <title>Metabolic reconstructions from genomes of highly enriched 'Candidatus Accumulibacter' and 'Candidatus Competibacter' bioreactor populations.</title>
        <authorList>
            <person name="Annavajhala M.K."/>
            <person name="Welles L."/>
            <person name="Abbas B."/>
            <person name="Sorokin D."/>
            <person name="Park H."/>
            <person name="Van Loosdrecht M."/>
            <person name="Chandran K."/>
        </authorList>
    </citation>
    <scope>NUCLEOTIDE SEQUENCE [LARGE SCALE GENOMIC DNA]</scope>
    <source>
        <strain evidence="3 4">SBR_S</strain>
    </source>
</reference>
<proteinExistence type="inferred from homology"/>
<dbReference type="EC" id="5.3.1.6" evidence="2"/>
<dbReference type="NCBIfam" id="TIGR00021">
    <property type="entry name" value="rpiA"/>
    <property type="match status" value="1"/>
</dbReference>
<dbReference type="HAMAP" id="MF_00170">
    <property type="entry name" value="Rib_5P_isom_A"/>
    <property type="match status" value="1"/>
</dbReference>
<comment type="caution">
    <text evidence="3">The sequence shown here is derived from an EMBL/GenBank/DDBJ whole genome shotgun (WGS) entry which is preliminary data.</text>
</comment>
<protein>
    <recommendedName>
        <fullName evidence="2">Ribose-5-phosphate isomerase A</fullName>
        <ecNumber evidence="2">5.3.1.6</ecNumber>
    </recommendedName>
    <alternativeName>
        <fullName evidence="2">Phosphoriboisomerase A</fullName>
        <shortName evidence="2">PRI</shortName>
    </alternativeName>
</protein>